<dbReference type="Pfam" id="PF02127">
    <property type="entry name" value="Peptidase_M18"/>
    <property type="match status" value="1"/>
</dbReference>
<dbReference type="GO" id="GO:0005737">
    <property type="term" value="C:cytoplasm"/>
    <property type="evidence" value="ECO:0007669"/>
    <property type="project" value="UniProtKB-ARBA"/>
</dbReference>
<dbReference type="CDD" id="cd05659">
    <property type="entry name" value="M18_API"/>
    <property type="match status" value="1"/>
</dbReference>
<keyword evidence="8 9" id="KW-0482">Metalloprotease</keyword>
<dbReference type="AlphaFoldDB" id="A0A1M6K067"/>
<comment type="cofactor">
    <cofactor evidence="1 10">
        <name>Zn(2+)</name>
        <dbReference type="ChEBI" id="CHEBI:29105"/>
    </cofactor>
</comment>
<proteinExistence type="inferred from homology"/>
<evidence type="ECO:0000256" key="8">
    <source>
        <dbReference type="ARBA" id="ARBA00023049"/>
    </source>
</evidence>
<dbReference type="Gene3D" id="3.40.630.10">
    <property type="entry name" value="Zn peptidases"/>
    <property type="match status" value="1"/>
</dbReference>
<dbReference type="GO" id="GO:0004177">
    <property type="term" value="F:aminopeptidase activity"/>
    <property type="evidence" value="ECO:0007669"/>
    <property type="project" value="UniProtKB-KW"/>
</dbReference>
<dbReference type="PANTHER" id="PTHR28570">
    <property type="entry name" value="ASPARTYL AMINOPEPTIDASE"/>
    <property type="match status" value="1"/>
</dbReference>
<keyword evidence="4 9" id="KW-0645">Protease</keyword>
<keyword evidence="6 9" id="KW-0378">Hydrolase</keyword>
<dbReference type="SUPFAM" id="SSF101821">
    <property type="entry name" value="Aminopeptidase/glucanase lid domain"/>
    <property type="match status" value="1"/>
</dbReference>
<evidence type="ECO:0000256" key="9">
    <source>
        <dbReference type="RuleBase" id="RU004386"/>
    </source>
</evidence>
<dbReference type="PANTHER" id="PTHR28570:SF2">
    <property type="entry name" value="M18 FAMILY AMINOPEPTIDASE 1-RELATED"/>
    <property type="match status" value="1"/>
</dbReference>
<gene>
    <name evidence="11" type="ORF">SAMN02745975_02289</name>
</gene>
<dbReference type="EC" id="3.4.11.-" evidence="10"/>
<dbReference type="GO" id="GO:0008270">
    <property type="term" value="F:zinc ion binding"/>
    <property type="evidence" value="ECO:0007669"/>
    <property type="project" value="InterPro"/>
</dbReference>
<dbReference type="FunFam" id="2.30.250.10:FF:000006">
    <property type="entry name" value="Probable M18 family aminopeptidase 1"/>
    <property type="match status" value="1"/>
</dbReference>
<dbReference type="GO" id="GO:0008237">
    <property type="term" value="F:metallopeptidase activity"/>
    <property type="evidence" value="ECO:0007669"/>
    <property type="project" value="UniProtKB-KW"/>
</dbReference>
<dbReference type="STRING" id="1121919.SAMN02745975_02289"/>
<accession>A0A1M6K067</accession>
<evidence type="ECO:0000256" key="2">
    <source>
        <dbReference type="ARBA" id="ARBA00008290"/>
    </source>
</evidence>
<dbReference type="NCBIfam" id="NF002600">
    <property type="entry name" value="PRK02256.1"/>
    <property type="match status" value="1"/>
</dbReference>
<dbReference type="InterPro" id="IPR001948">
    <property type="entry name" value="Peptidase_M18"/>
</dbReference>
<evidence type="ECO:0000313" key="11">
    <source>
        <dbReference type="EMBL" id="SHJ52371.1"/>
    </source>
</evidence>
<evidence type="ECO:0000256" key="10">
    <source>
        <dbReference type="RuleBase" id="RU004387"/>
    </source>
</evidence>
<dbReference type="InterPro" id="IPR023358">
    <property type="entry name" value="Peptidase_M18_dom2"/>
</dbReference>
<evidence type="ECO:0000256" key="5">
    <source>
        <dbReference type="ARBA" id="ARBA00022723"/>
    </source>
</evidence>
<dbReference type="GO" id="GO:0006508">
    <property type="term" value="P:proteolysis"/>
    <property type="evidence" value="ECO:0007669"/>
    <property type="project" value="UniProtKB-KW"/>
</dbReference>
<comment type="similarity">
    <text evidence="2 9">Belongs to the peptidase M18 family.</text>
</comment>
<dbReference type="SUPFAM" id="SSF53187">
    <property type="entry name" value="Zn-dependent exopeptidases"/>
    <property type="match status" value="1"/>
</dbReference>
<dbReference type="Gene3D" id="2.30.250.10">
    <property type="entry name" value="Aminopeptidase i, Domain 2"/>
    <property type="match status" value="1"/>
</dbReference>
<organism evidence="11 12">
    <name type="scientific">Geosporobacter subterraneus DSM 17957</name>
    <dbReference type="NCBI Taxonomy" id="1121919"/>
    <lineage>
        <taxon>Bacteria</taxon>
        <taxon>Bacillati</taxon>
        <taxon>Bacillota</taxon>
        <taxon>Clostridia</taxon>
        <taxon>Peptostreptococcales</taxon>
        <taxon>Thermotaleaceae</taxon>
        <taxon>Geosporobacter</taxon>
    </lineage>
</organism>
<keyword evidence="7 9" id="KW-0862">Zinc</keyword>
<dbReference type="PRINTS" id="PR00932">
    <property type="entry name" value="AMINO1PTASE"/>
</dbReference>
<evidence type="ECO:0000313" key="12">
    <source>
        <dbReference type="Proteomes" id="UP000184536"/>
    </source>
</evidence>
<evidence type="ECO:0000256" key="7">
    <source>
        <dbReference type="ARBA" id="ARBA00022833"/>
    </source>
</evidence>
<keyword evidence="3 9" id="KW-0031">Aminopeptidase</keyword>
<name>A0A1M6K067_9FIRM</name>
<evidence type="ECO:0000256" key="1">
    <source>
        <dbReference type="ARBA" id="ARBA00001947"/>
    </source>
</evidence>
<evidence type="ECO:0000256" key="4">
    <source>
        <dbReference type="ARBA" id="ARBA00022670"/>
    </source>
</evidence>
<evidence type="ECO:0000256" key="3">
    <source>
        <dbReference type="ARBA" id="ARBA00022438"/>
    </source>
</evidence>
<protein>
    <recommendedName>
        <fullName evidence="10">M18 family aminopeptidase</fullName>
        <ecNumber evidence="10">3.4.11.-</ecNumber>
    </recommendedName>
</protein>
<dbReference type="EMBL" id="FQZV01000028">
    <property type="protein sequence ID" value="SHJ52371.1"/>
    <property type="molecule type" value="Genomic_DNA"/>
</dbReference>
<keyword evidence="5 9" id="KW-0479">Metal-binding</keyword>
<keyword evidence="12" id="KW-1185">Reference proteome</keyword>
<evidence type="ECO:0000256" key="6">
    <source>
        <dbReference type="ARBA" id="ARBA00022801"/>
    </source>
</evidence>
<sequence>MSDNLIGKELKRRIFRAFKNGWDLLDDKESEALFKLNEEYKTFLDKGKTERECIHEIIQTARDNGYISLEELIIGNQRLEPGTKIYVNNRDKAAVMIVIGSEPIEAGMHIIGAHVDVPRLDLKPNPLYEDGGLAFFKTHYYGGIKKYQWTAIPLALHGVVIKKNGEKINIVIGEDEKDPVFFITDLLPHLAKDQLEKKLNEGVTGEGLNILVGSIPFRDYEIKERVKLNIMRLLYEKYGIDEEDFFIAEIEAVPAGKAKDVGFDSSMVGAHGHDDRVCAFTALKAILGIEVPNKTAVALFVDKEEVGSMGNTGMESRFFENTVAELLMLQNQGPVEILIRRAMANSKVLSGDVGAAFDPNYPDVLDKRNAAYAGKGVILMKYTGVRGKSGSNDANAEFLAEVRNIFNRNGVLWQVGELGKVDQGGGGTIAYILANYGADVVDCGVPVLSMHAPMEIVSKADVYMTYKAYQAFYKA</sequence>
<dbReference type="Proteomes" id="UP000184536">
    <property type="component" value="Unassembled WGS sequence"/>
</dbReference>
<reference evidence="12" key="1">
    <citation type="submission" date="2016-11" db="EMBL/GenBank/DDBJ databases">
        <authorList>
            <person name="Varghese N."/>
            <person name="Submissions S."/>
        </authorList>
    </citation>
    <scope>NUCLEOTIDE SEQUENCE [LARGE SCALE GENOMIC DNA]</scope>
    <source>
        <strain evidence="12">DSM 17957</strain>
    </source>
</reference>